<keyword evidence="3" id="KW-0813">Transport</keyword>
<dbReference type="PANTHER" id="PTHR43649:SF28">
    <property type="entry name" value="BINDING PROTEIN COMPONENT OF ABC SUGAR TRANSPORTER-RELATED"/>
    <property type="match status" value="1"/>
</dbReference>
<evidence type="ECO:0000256" key="2">
    <source>
        <dbReference type="ARBA" id="ARBA00008520"/>
    </source>
</evidence>
<evidence type="ECO:0000256" key="1">
    <source>
        <dbReference type="ARBA" id="ARBA00004418"/>
    </source>
</evidence>
<name>A0A510X4F8_9GAMM</name>
<keyword evidence="4" id="KW-0732">Signal</keyword>
<dbReference type="RefSeq" id="WP_146801605.1">
    <property type="nucleotide sequence ID" value="NZ_BJUK01000005.1"/>
</dbReference>
<dbReference type="InterPro" id="IPR050490">
    <property type="entry name" value="Bact_solute-bd_prot1"/>
</dbReference>
<dbReference type="GO" id="GO:0042597">
    <property type="term" value="C:periplasmic space"/>
    <property type="evidence" value="ECO:0007669"/>
    <property type="project" value="UniProtKB-SubCell"/>
</dbReference>
<evidence type="ECO:0000256" key="5">
    <source>
        <dbReference type="ARBA" id="ARBA00049629"/>
    </source>
</evidence>
<comment type="similarity">
    <text evidence="2">Belongs to the bacterial solute-binding protein 1 family.</text>
</comment>
<evidence type="ECO:0000313" key="10">
    <source>
        <dbReference type="Proteomes" id="UP000651738"/>
    </source>
</evidence>
<reference evidence="8 10" key="2">
    <citation type="submission" date="2020-12" db="EMBL/GenBank/DDBJ databases">
        <title>Draft genome sequence of Halomonas pacifica strain CARE-V15.</title>
        <authorList>
            <person name="Vignesh N."/>
            <person name="Thabitha A."/>
            <person name="Saravanan R."/>
            <person name="Manigandan V."/>
        </authorList>
    </citation>
    <scope>NUCLEOTIDE SEQUENCE [LARGE SCALE GENOMIC DNA]</scope>
    <source>
        <strain evidence="8 10">CARE-V15</strain>
    </source>
</reference>
<evidence type="ECO:0000313" key="9">
    <source>
        <dbReference type="Proteomes" id="UP000321275"/>
    </source>
</evidence>
<dbReference type="Proteomes" id="UP000321275">
    <property type="component" value="Unassembled WGS sequence"/>
</dbReference>
<comment type="subcellular location">
    <subcellularLocation>
        <location evidence="1">Periplasm</location>
    </subcellularLocation>
</comment>
<evidence type="ECO:0000256" key="3">
    <source>
        <dbReference type="ARBA" id="ARBA00022448"/>
    </source>
</evidence>
<dbReference type="EMBL" id="BJUK01000005">
    <property type="protein sequence ID" value="GEK46322.1"/>
    <property type="molecule type" value="Genomic_DNA"/>
</dbReference>
<reference evidence="7 9" key="1">
    <citation type="submission" date="2019-07" db="EMBL/GenBank/DDBJ databases">
        <title>Whole genome shotgun sequence of Halomonas pacifica NBRC 102220.</title>
        <authorList>
            <person name="Hosoyama A."/>
            <person name="Uohara A."/>
            <person name="Ohji S."/>
            <person name="Ichikawa N."/>
        </authorList>
    </citation>
    <scope>NUCLEOTIDE SEQUENCE [LARGE SCALE GENOMIC DNA]</scope>
    <source>
        <strain evidence="7 9">NBRC 102220</strain>
    </source>
</reference>
<dbReference type="InterPro" id="IPR006059">
    <property type="entry name" value="SBP"/>
</dbReference>
<sequence length="417" mass="44357">MFGPRLRRLSLLIALGTAPGLEAGEVEVLHWWTSGGEAQAAARLRERVEAEGHRWREFAVAGGGGEGAMTVLKSRALSGNPPSAAQLKGPEIQEWGELGLLGELDAVAEAQDWDALLPPRVAARMRHDGHYVAVPMNIHRINWLWGNPEVLAAAGVAMPTSLDELFAAGEALRAAGVVPLAHGGQPWQDATLFETVVLAEAGADFYRRALVALDPQALGSDTMIQALTTFRRLRGLMDEGVPGRDWHLASAMVIEGEAAMQLMGDWVKGEFAAAGLVAGEDYLCAPAPGTEGAFGFTIDSLAMFRVAEAEDLAAQRDLARLALSPQVQVAFNRAKGSIPARRDLAVAAFDACARLAIDDFQAAEAGDALVPSLAHGMALGGEAQRAWMDIVSRYFNDPTISPEEAARRLVSLAHALP</sequence>
<dbReference type="Pfam" id="PF01547">
    <property type="entry name" value="SBP_bac_1"/>
    <property type="match status" value="1"/>
</dbReference>
<comment type="function">
    <text evidence="5">Part of a binding-protein-dependent transport system for a sugar.</text>
</comment>
<dbReference type="AlphaFoldDB" id="A0A510X4F8"/>
<proteinExistence type="inferred from homology"/>
<evidence type="ECO:0000313" key="8">
    <source>
        <dbReference type="EMBL" id="MBH8580086.1"/>
    </source>
</evidence>
<accession>A0A510X4F8</accession>
<dbReference type="OrthoDB" id="5580590at2"/>
<organism evidence="7 9">
    <name type="scientific">Bisbaumannia pacifica</name>
    <dbReference type="NCBI Taxonomy" id="77098"/>
    <lineage>
        <taxon>Bacteria</taxon>
        <taxon>Pseudomonadati</taxon>
        <taxon>Pseudomonadota</taxon>
        <taxon>Gammaproteobacteria</taxon>
        <taxon>Oceanospirillales</taxon>
        <taxon>Halomonadaceae</taxon>
        <taxon>Bisbaumannia</taxon>
    </lineage>
</organism>
<keyword evidence="9" id="KW-1185">Reference proteome</keyword>
<dbReference type="EMBL" id="JAEDAF010000006">
    <property type="protein sequence ID" value="MBH8580086.1"/>
    <property type="molecule type" value="Genomic_DNA"/>
</dbReference>
<comment type="caution">
    <text evidence="7">The sequence shown here is derived from an EMBL/GenBank/DDBJ whole genome shotgun (WGS) entry which is preliminary data.</text>
</comment>
<evidence type="ECO:0000256" key="4">
    <source>
        <dbReference type="ARBA" id="ARBA00022729"/>
    </source>
</evidence>
<evidence type="ECO:0000313" key="7">
    <source>
        <dbReference type="EMBL" id="GEK46322.1"/>
    </source>
</evidence>
<protein>
    <recommendedName>
        <fullName evidence="6">Probable sugar-binding periplasmic protein</fullName>
    </recommendedName>
</protein>
<dbReference type="Proteomes" id="UP000651738">
    <property type="component" value="Unassembled WGS sequence"/>
</dbReference>
<dbReference type="PANTHER" id="PTHR43649">
    <property type="entry name" value="ARABINOSE-BINDING PROTEIN-RELATED"/>
    <property type="match status" value="1"/>
</dbReference>
<dbReference type="Gene3D" id="3.40.190.10">
    <property type="entry name" value="Periplasmic binding protein-like II"/>
    <property type="match status" value="2"/>
</dbReference>
<evidence type="ECO:0000256" key="6">
    <source>
        <dbReference type="ARBA" id="ARBA00049753"/>
    </source>
</evidence>
<gene>
    <name evidence="7" type="ORF">HPA02_06050</name>
    <name evidence="8" type="ORF">I7V36_08255</name>
</gene>
<dbReference type="SUPFAM" id="SSF53850">
    <property type="entry name" value="Periplasmic binding protein-like II"/>
    <property type="match status" value="1"/>
</dbReference>